<dbReference type="PROSITE" id="PS50174">
    <property type="entry name" value="G_PATCH"/>
    <property type="match status" value="1"/>
</dbReference>
<dbReference type="InterPro" id="IPR036770">
    <property type="entry name" value="Ankyrin_rpt-contain_sf"/>
</dbReference>
<feature type="region of interest" description="Disordered" evidence="1">
    <location>
        <begin position="318"/>
        <end position="364"/>
    </location>
</feature>
<evidence type="ECO:0000313" key="3">
    <source>
        <dbReference type="EMBL" id="CAB1417492.1"/>
    </source>
</evidence>
<dbReference type="InterPro" id="IPR002110">
    <property type="entry name" value="Ankyrin_rpt"/>
</dbReference>
<dbReference type="PANTHER" id="PTHR20923">
    <property type="entry name" value="BAT4 PROTEIN-RELATED"/>
    <property type="match status" value="1"/>
</dbReference>
<dbReference type="GO" id="GO:0003676">
    <property type="term" value="F:nucleic acid binding"/>
    <property type="evidence" value="ECO:0007669"/>
    <property type="project" value="InterPro"/>
</dbReference>
<feature type="domain" description="G-patch" evidence="2">
    <location>
        <begin position="262"/>
        <end position="308"/>
    </location>
</feature>
<feature type="compositionally biased region" description="Basic and acidic residues" evidence="1">
    <location>
        <begin position="43"/>
        <end position="66"/>
    </location>
</feature>
<dbReference type="Proteomes" id="UP001153269">
    <property type="component" value="Unassembled WGS sequence"/>
</dbReference>
<feature type="compositionally biased region" description="Basic and acidic residues" evidence="1">
    <location>
        <begin position="86"/>
        <end position="103"/>
    </location>
</feature>
<dbReference type="InterPro" id="IPR000467">
    <property type="entry name" value="G_patch_dom"/>
</dbReference>
<evidence type="ECO:0000256" key="1">
    <source>
        <dbReference type="SAM" id="MobiDB-lite"/>
    </source>
</evidence>
<dbReference type="Pfam" id="PF12796">
    <property type="entry name" value="Ank_2"/>
    <property type="match status" value="1"/>
</dbReference>
<protein>
    <recommendedName>
        <fullName evidence="2">G-patch domain-containing protein</fullName>
    </recommendedName>
</protein>
<dbReference type="Pfam" id="PF01585">
    <property type="entry name" value="G-patch"/>
    <property type="match status" value="1"/>
</dbReference>
<dbReference type="PANTHER" id="PTHR20923:SF1">
    <property type="entry name" value="G PATCH DOMAIN AND ANKYRIN REPEAT-CONTAINING PROTEIN 1"/>
    <property type="match status" value="1"/>
</dbReference>
<dbReference type="EMBL" id="CADEAL010000267">
    <property type="protein sequence ID" value="CAB1417492.1"/>
    <property type="molecule type" value="Genomic_DNA"/>
</dbReference>
<dbReference type="SUPFAM" id="SSF48403">
    <property type="entry name" value="Ankyrin repeat"/>
    <property type="match status" value="1"/>
</dbReference>
<feature type="region of interest" description="Disordered" evidence="1">
    <location>
        <begin position="43"/>
        <end position="111"/>
    </location>
</feature>
<dbReference type="InterPro" id="IPR039146">
    <property type="entry name" value="GPANK1"/>
</dbReference>
<organism evidence="3 4">
    <name type="scientific">Pleuronectes platessa</name>
    <name type="common">European plaice</name>
    <dbReference type="NCBI Taxonomy" id="8262"/>
    <lineage>
        <taxon>Eukaryota</taxon>
        <taxon>Metazoa</taxon>
        <taxon>Chordata</taxon>
        <taxon>Craniata</taxon>
        <taxon>Vertebrata</taxon>
        <taxon>Euteleostomi</taxon>
        <taxon>Actinopterygii</taxon>
        <taxon>Neopterygii</taxon>
        <taxon>Teleostei</taxon>
        <taxon>Neoteleostei</taxon>
        <taxon>Acanthomorphata</taxon>
        <taxon>Carangaria</taxon>
        <taxon>Pleuronectiformes</taxon>
        <taxon>Pleuronectoidei</taxon>
        <taxon>Pleuronectidae</taxon>
        <taxon>Pleuronectes</taxon>
    </lineage>
</organism>
<comment type="caution">
    <text evidence="3">The sequence shown here is derived from an EMBL/GenBank/DDBJ whole genome shotgun (WGS) entry which is preliminary data.</text>
</comment>
<name>A0A9N7TRG6_PLEPL</name>
<dbReference type="AlphaFoldDB" id="A0A9N7TRG6"/>
<accession>A0A9N7TRG6</accession>
<evidence type="ECO:0000313" key="4">
    <source>
        <dbReference type="Proteomes" id="UP001153269"/>
    </source>
</evidence>
<dbReference type="Gene3D" id="1.25.40.20">
    <property type="entry name" value="Ankyrin repeat-containing domain"/>
    <property type="match status" value="1"/>
</dbReference>
<proteinExistence type="predicted"/>
<sequence>MATHGFTPASEQDFFCAETMGQSNSKTNCVISGEEARQFYENLTKEGARGKEASKSVRRQTRESNRRARRRDRAAETHQNQQTSSRVERETGRGSGDSHRRETPSSSNSERSTELLGLRFLRCANEGDVPALRDLLSRGVDINFQDSYFWTAMMCASWSGQRAAVRLLLTQGAAWVGVVDTRGRDAKDLALEAGHRDVLEELASYGRSAQEDTELGGSSFQAQWCDVCCNHYSSSLSSHLSSTLHQFSVRHPPPTPLYCLPASSNSYKMMLRCGWKPGSGLGPEGEGPQQPVPTVLKRDHEGLGFGHMRRAKVTHFQARDRDAIKPPFKHLQERKGKGRRKEESSRKEQRDKEWEKDFRASFNY</sequence>
<gene>
    <name evidence="3" type="ORF">PLEPLA_LOCUS5296</name>
</gene>
<reference evidence="3" key="1">
    <citation type="submission" date="2020-03" db="EMBL/GenBank/DDBJ databases">
        <authorList>
            <person name="Weist P."/>
        </authorList>
    </citation>
    <scope>NUCLEOTIDE SEQUENCE</scope>
</reference>
<keyword evidence="4" id="KW-1185">Reference proteome</keyword>
<dbReference type="SMART" id="SM00443">
    <property type="entry name" value="G_patch"/>
    <property type="match status" value="1"/>
</dbReference>
<evidence type="ECO:0000259" key="2">
    <source>
        <dbReference type="PROSITE" id="PS50174"/>
    </source>
</evidence>